<feature type="transmembrane region" description="Helical" evidence="6">
    <location>
        <begin position="83"/>
        <end position="107"/>
    </location>
</feature>
<proteinExistence type="inferred from homology"/>
<dbReference type="RefSeq" id="XP_033776660.1">
    <property type="nucleotide sequence ID" value="XM_033920769.1"/>
</dbReference>
<dbReference type="GO" id="GO:0016020">
    <property type="term" value="C:membrane"/>
    <property type="evidence" value="ECO:0007669"/>
    <property type="project" value="UniProtKB-SubCell"/>
</dbReference>
<reference evidence="8 9" key="1">
    <citation type="submission" date="2025-04" db="UniProtKB">
        <authorList>
            <consortium name="RefSeq"/>
        </authorList>
    </citation>
    <scope>IDENTIFICATION</scope>
</reference>
<evidence type="ECO:0000313" key="10">
    <source>
        <dbReference type="RefSeq" id="XP_033776662.1"/>
    </source>
</evidence>
<evidence type="ECO:0000256" key="1">
    <source>
        <dbReference type="ARBA" id="ARBA00004141"/>
    </source>
</evidence>
<dbReference type="RefSeq" id="XP_033776659.1">
    <property type="nucleotide sequence ID" value="XM_033920768.1"/>
</dbReference>
<dbReference type="Proteomes" id="UP000515159">
    <property type="component" value="Chromosome 14"/>
</dbReference>
<dbReference type="PANTHER" id="PTHR23320:SF128">
    <property type="entry name" value="MEMBRANE-SPANNING 4-DOMAINS SUBFAMILY A MEMBER 4A"/>
    <property type="match status" value="1"/>
</dbReference>
<keyword evidence="5 6" id="KW-0472">Membrane</keyword>
<accession>A0A6P8P723</accession>
<organism evidence="7 9">
    <name type="scientific">Geotrypetes seraphini</name>
    <name type="common">Gaboon caecilian</name>
    <name type="synonym">Caecilia seraphini</name>
    <dbReference type="NCBI Taxonomy" id="260995"/>
    <lineage>
        <taxon>Eukaryota</taxon>
        <taxon>Metazoa</taxon>
        <taxon>Chordata</taxon>
        <taxon>Craniata</taxon>
        <taxon>Vertebrata</taxon>
        <taxon>Euteleostomi</taxon>
        <taxon>Amphibia</taxon>
        <taxon>Gymnophiona</taxon>
        <taxon>Geotrypetes</taxon>
    </lineage>
</organism>
<dbReference type="KEGG" id="gsh:117348530"/>
<keyword evidence="4 6" id="KW-1133">Transmembrane helix</keyword>
<dbReference type="PANTHER" id="PTHR23320">
    <property type="entry name" value="MEMBRANE-SPANNING 4-DOMAINS SUBFAMILY A MS4A -RELATED"/>
    <property type="match status" value="1"/>
</dbReference>
<dbReference type="InterPro" id="IPR007237">
    <property type="entry name" value="CD20-like"/>
</dbReference>
<gene>
    <name evidence="8 9 10" type="primary">LOC117348530</name>
</gene>
<feature type="transmembrane region" description="Helical" evidence="6">
    <location>
        <begin position="169"/>
        <end position="190"/>
    </location>
</feature>
<keyword evidence="3 6" id="KW-0812">Transmembrane</keyword>
<comment type="subcellular location">
    <subcellularLocation>
        <location evidence="1">Membrane</location>
        <topology evidence="1">Multi-pass membrane protein</topology>
    </subcellularLocation>
</comment>
<sequence length="262" mass="28115">MIPVVTEANGMVVITHVIPSTGQQAGQVVPNVHQIASCQVPVALQKFFKGEPKTLGATQILIGILQIFFGVVLAVIYPTVFNIFVISGVPFWSGLFFIISGSLSVAAQNHAHMCLVKGSLGMNIMSSISACVGIIIIGLDLGVGINLYFYNSDSYSCYNYEYGTDCLRYRSALLNVVPGIEGVLLLLMLLELCISISTSAFGCKASCCKSNSNMQSVITVPNESRPEMFVNAVAPPMYNVKNQNRQEVSCPSVPAPAYTESV</sequence>
<keyword evidence="7" id="KW-1185">Reference proteome</keyword>
<evidence type="ECO:0000313" key="8">
    <source>
        <dbReference type="RefSeq" id="XP_033776659.1"/>
    </source>
</evidence>
<dbReference type="RefSeq" id="XP_033776662.1">
    <property type="nucleotide sequence ID" value="XM_033920771.1"/>
</dbReference>
<evidence type="ECO:0000256" key="4">
    <source>
        <dbReference type="ARBA" id="ARBA00022989"/>
    </source>
</evidence>
<evidence type="ECO:0000256" key="2">
    <source>
        <dbReference type="ARBA" id="ARBA00009565"/>
    </source>
</evidence>
<evidence type="ECO:0000256" key="5">
    <source>
        <dbReference type="ARBA" id="ARBA00023136"/>
    </source>
</evidence>
<evidence type="ECO:0000313" key="7">
    <source>
        <dbReference type="Proteomes" id="UP000515159"/>
    </source>
</evidence>
<dbReference type="GeneID" id="117348530"/>
<feature type="transmembrane region" description="Helical" evidence="6">
    <location>
        <begin position="55"/>
        <end position="77"/>
    </location>
</feature>
<comment type="similarity">
    <text evidence="2">Belongs to the MS4A family.</text>
</comment>
<protein>
    <submittedName>
        <fullName evidence="8 9">Membrane-spanning 4-domains subfamily A member 4A-like</fullName>
    </submittedName>
</protein>
<evidence type="ECO:0000313" key="9">
    <source>
        <dbReference type="RefSeq" id="XP_033776660.1"/>
    </source>
</evidence>
<dbReference type="InterPro" id="IPR030417">
    <property type="entry name" value="MS4A"/>
</dbReference>
<dbReference type="AlphaFoldDB" id="A0A6P8P723"/>
<name>A0A6P8P723_GEOSA</name>
<evidence type="ECO:0000256" key="6">
    <source>
        <dbReference type="SAM" id="Phobius"/>
    </source>
</evidence>
<dbReference type="OrthoDB" id="10071849at2759"/>
<evidence type="ECO:0000256" key="3">
    <source>
        <dbReference type="ARBA" id="ARBA00022692"/>
    </source>
</evidence>
<feature type="transmembrane region" description="Helical" evidence="6">
    <location>
        <begin position="128"/>
        <end position="149"/>
    </location>
</feature>
<dbReference type="Pfam" id="PF04103">
    <property type="entry name" value="CD20"/>
    <property type="match status" value="1"/>
</dbReference>